<reference evidence="1 2" key="1">
    <citation type="journal article" date="2019" name="Microbiome">
        <title>Annotated bacterial chromosomes from frame-shift-corrected long-read metagenomic data.</title>
        <authorList>
            <person name="Arumugam K."/>
            <person name="Bagci C."/>
            <person name="Bessarab I."/>
            <person name="Beier S."/>
            <person name="Buchfink B."/>
            <person name="Gorska A."/>
            <person name="Qiu G."/>
            <person name="Huson D.H."/>
            <person name="Williams R.B.H."/>
        </authorList>
    </citation>
    <scope>NUCLEOTIDE SEQUENCE [LARGE SCALE GENOMIC DNA]</scope>
    <source>
        <strain evidence="1">SSA1</strain>
    </source>
</reference>
<sequence length="733" mass="78654">MKAPSDPVLAQTVMDLLPICDRREPVRVLVASLALGGAERIVLEWLGAEAARQRTIELAVLHPRRIAWTPPAGIALRVRSQQTPTAFLAELAEHWRTARTPVSVHLVNDELIDILWNAGVQTVPVVHNMRAGWRNDPVRWQPAQVPLAVACSNAVRQEMLADGCQVPVMTLRHMPAFDPTAIDPANRTRLRTELRVGSTTLLVAAVGAFKSQKDYARAIDVMHHLRRQREAVLLILGGALDGDGLAELDRVVSRACAAGLADHLRLPGFVQPIGPYYAAADVLLNVSRFEGFSMAVREALVVGLPVLATAVGGQGERAHDGLRLLPPDAPDALIAEHLAALPVRDTLTGESLPRAPRLWSLTTAWQRPGKRRVETLFVTANLNAGGAQRSLVNLVTQIAAQHPLAVAVCGETTQRAFADTLAQHGVETFRPTAQADPYALAESLLGWAGAHALRTLCFWNVDPKVKLLLARVAPAELRLIDVSPGHYAFAELDGVANFAAAIDLDVAAYYARLDVLVLKYHATDTPPCRRTIVIANGVATASRAAPAPAVPRFLVSGRIAPSKRLKTVLTAFAQVQRDQPTAELHLVGQAEARHAACLAELRVQASGLAVYFRGADPTMSYRCEPFTAAVVLGTHQGSPNAVLEAMAAGLPVIANASGGTGGIVRSGKTGWLLPEHCTAAELAAAMLESFAQPARSTFLGTAGRAYVRAHHDLEVMAARYLDLLKSPNPSRSR</sequence>
<gene>
    <name evidence="1" type="ORF">HWD57_21795</name>
</gene>
<protein>
    <submittedName>
        <fullName evidence="1">Glycosyltransferase</fullName>
    </submittedName>
</protein>
<dbReference type="AlphaFoldDB" id="A0A7D5NDS4"/>
<dbReference type="CDD" id="cd03801">
    <property type="entry name" value="GT4_PimA-like"/>
    <property type="match status" value="1"/>
</dbReference>
<evidence type="ECO:0000313" key="2">
    <source>
        <dbReference type="Proteomes" id="UP000509684"/>
    </source>
</evidence>
<evidence type="ECO:0000313" key="1">
    <source>
        <dbReference type="EMBL" id="QLH52114.1"/>
    </source>
</evidence>
<dbReference type="SUPFAM" id="SSF53756">
    <property type="entry name" value="UDP-Glycosyltransferase/glycogen phosphorylase"/>
    <property type="match status" value="2"/>
</dbReference>
<dbReference type="PANTHER" id="PTHR12526">
    <property type="entry name" value="GLYCOSYLTRANSFERASE"/>
    <property type="match status" value="1"/>
</dbReference>
<name>A0A7D5NDS4_9PROT</name>
<proteinExistence type="predicted"/>
<dbReference type="Proteomes" id="UP000509684">
    <property type="component" value="Chromosome"/>
</dbReference>
<accession>A0A7D5NDS4</accession>
<dbReference type="Gene3D" id="3.40.50.2000">
    <property type="entry name" value="Glycogen Phosphorylase B"/>
    <property type="match status" value="2"/>
</dbReference>
<organism evidence="1 2">
    <name type="scientific">Candidatus Accumulibacter cognatus</name>
    <dbReference type="NCBI Taxonomy" id="2954383"/>
    <lineage>
        <taxon>Bacteria</taxon>
        <taxon>Pseudomonadati</taxon>
        <taxon>Pseudomonadota</taxon>
        <taxon>Betaproteobacteria</taxon>
        <taxon>Candidatus Accumulibacter</taxon>
    </lineage>
</organism>
<dbReference type="KEGG" id="acog:HWD57_21795"/>
<dbReference type="EMBL" id="CP058708">
    <property type="protein sequence ID" value="QLH52114.1"/>
    <property type="molecule type" value="Genomic_DNA"/>
</dbReference>
<dbReference type="Pfam" id="PF13692">
    <property type="entry name" value="Glyco_trans_1_4"/>
    <property type="match status" value="2"/>
</dbReference>